<accession>A0ABN9LWG0</accession>
<evidence type="ECO:0000313" key="3">
    <source>
        <dbReference type="Proteomes" id="UP001176940"/>
    </source>
</evidence>
<keyword evidence="3" id="KW-1185">Reference proteome</keyword>
<dbReference type="Proteomes" id="UP001176940">
    <property type="component" value="Unassembled WGS sequence"/>
</dbReference>
<name>A0ABN9LWG0_9NEOB</name>
<gene>
    <name evidence="2" type="ORF">RIMI_LOCUS13958463</name>
</gene>
<feature type="compositionally biased region" description="Basic and acidic residues" evidence="1">
    <location>
        <begin position="349"/>
        <end position="365"/>
    </location>
</feature>
<feature type="region of interest" description="Disordered" evidence="1">
    <location>
        <begin position="340"/>
        <end position="380"/>
    </location>
</feature>
<dbReference type="EMBL" id="CAUEEQ010035258">
    <property type="protein sequence ID" value="CAJ0952637.1"/>
    <property type="molecule type" value="Genomic_DNA"/>
</dbReference>
<evidence type="ECO:0000313" key="2">
    <source>
        <dbReference type="EMBL" id="CAJ0952637.1"/>
    </source>
</evidence>
<evidence type="ECO:0000256" key="1">
    <source>
        <dbReference type="SAM" id="MobiDB-lite"/>
    </source>
</evidence>
<proteinExistence type="predicted"/>
<feature type="region of interest" description="Disordered" evidence="1">
    <location>
        <begin position="298"/>
        <end position="317"/>
    </location>
</feature>
<sequence length="399" mass="44386">MLCAGVTALMMAQSLYERCSWFPSVLREKKSCRRGCCDLLRFCRTRTHILDFPPGSPCVHEAVKLLDELLADGGCARAVSCRCRESLQDSFSLAAALSSAFLPRCHEEECRPRGASRCRLLRGLFFQMDLMRHWHKMTTVGPWIQDFLEVGLCCWFGFPAAGLVPVLQGAPGGVVRGVCRYNAQTQQSTGGSGSEVRGAQSCCRPIYRISVRSGEEGRRRLIGGRSANRPQTETRSPLLVPARRPLLGSAAEEFSEEDLETHQLYLSAIETRLSGLERRAQDVTKRLERANLELEAIKQRQRRPEDPRGRADLFSGDRTCGRSVGGFTAVRSDGAERAAGMYSAEPEEGLCRRKDPERRGARDHPAGGGSVHPREDVRRGLSSCQRHVDVLLQQITRQN</sequence>
<feature type="compositionally biased region" description="Basic and acidic residues" evidence="1">
    <location>
        <begin position="298"/>
        <end position="311"/>
    </location>
</feature>
<comment type="caution">
    <text evidence="2">The sequence shown here is derived from an EMBL/GenBank/DDBJ whole genome shotgun (WGS) entry which is preliminary data.</text>
</comment>
<protein>
    <submittedName>
        <fullName evidence="2">Uncharacterized protein</fullName>
    </submittedName>
</protein>
<reference evidence="2" key="1">
    <citation type="submission" date="2023-07" db="EMBL/GenBank/DDBJ databases">
        <authorList>
            <person name="Stuckert A."/>
        </authorList>
    </citation>
    <scope>NUCLEOTIDE SEQUENCE</scope>
</reference>
<organism evidence="2 3">
    <name type="scientific">Ranitomeya imitator</name>
    <name type="common">mimic poison frog</name>
    <dbReference type="NCBI Taxonomy" id="111125"/>
    <lineage>
        <taxon>Eukaryota</taxon>
        <taxon>Metazoa</taxon>
        <taxon>Chordata</taxon>
        <taxon>Craniata</taxon>
        <taxon>Vertebrata</taxon>
        <taxon>Euteleostomi</taxon>
        <taxon>Amphibia</taxon>
        <taxon>Batrachia</taxon>
        <taxon>Anura</taxon>
        <taxon>Neobatrachia</taxon>
        <taxon>Hyloidea</taxon>
        <taxon>Dendrobatidae</taxon>
        <taxon>Dendrobatinae</taxon>
        <taxon>Ranitomeya</taxon>
    </lineage>
</organism>